<dbReference type="InterPro" id="IPR050109">
    <property type="entry name" value="HTH-type_TetR-like_transc_reg"/>
</dbReference>
<dbReference type="FunFam" id="1.10.10.60:FF:000141">
    <property type="entry name" value="TetR family transcriptional regulator"/>
    <property type="match status" value="1"/>
</dbReference>
<dbReference type="PANTHER" id="PTHR30055:SF237">
    <property type="entry name" value="TRANSCRIPTIONAL REPRESSOR MCE3R"/>
    <property type="match status" value="1"/>
</dbReference>
<dbReference type="SUPFAM" id="SSF46689">
    <property type="entry name" value="Homeodomain-like"/>
    <property type="match status" value="2"/>
</dbReference>
<dbReference type="GO" id="GO:0045892">
    <property type="term" value="P:negative regulation of DNA-templated transcription"/>
    <property type="evidence" value="ECO:0007669"/>
    <property type="project" value="UniProtKB-ARBA"/>
</dbReference>
<dbReference type="PANTHER" id="PTHR30055">
    <property type="entry name" value="HTH-TYPE TRANSCRIPTIONAL REGULATOR RUTR"/>
    <property type="match status" value="1"/>
</dbReference>
<feature type="domain" description="HTH tetR-type" evidence="5">
    <location>
        <begin position="201"/>
        <end position="261"/>
    </location>
</feature>
<evidence type="ECO:0000256" key="3">
    <source>
        <dbReference type="ARBA" id="ARBA00023163"/>
    </source>
</evidence>
<dbReference type="Proteomes" id="UP000578449">
    <property type="component" value="Unassembled WGS sequence"/>
</dbReference>
<dbReference type="Gene3D" id="1.10.10.60">
    <property type="entry name" value="Homeodomain-like"/>
    <property type="match status" value="2"/>
</dbReference>
<comment type="caution">
    <text evidence="6">The sequence shown here is derived from an EMBL/GenBank/DDBJ whole genome shotgun (WGS) entry which is preliminary data.</text>
</comment>
<dbReference type="GO" id="GO:0003700">
    <property type="term" value="F:DNA-binding transcription factor activity"/>
    <property type="evidence" value="ECO:0007669"/>
    <property type="project" value="TreeGrafter"/>
</dbReference>
<dbReference type="Pfam" id="PF00440">
    <property type="entry name" value="TetR_N"/>
    <property type="match status" value="2"/>
</dbReference>
<evidence type="ECO:0000256" key="1">
    <source>
        <dbReference type="ARBA" id="ARBA00023015"/>
    </source>
</evidence>
<evidence type="ECO:0000313" key="6">
    <source>
        <dbReference type="EMBL" id="MBB5135094.1"/>
    </source>
</evidence>
<keyword evidence="1" id="KW-0805">Transcription regulation</keyword>
<keyword evidence="2 4" id="KW-0238">DNA-binding</keyword>
<name>A0A840P1F6_9ACTN</name>
<feature type="domain" description="HTH tetR-type" evidence="5">
    <location>
        <begin position="12"/>
        <end position="72"/>
    </location>
</feature>
<protein>
    <submittedName>
        <fullName evidence="6">AcrR family transcriptional regulator</fullName>
    </submittedName>
</protein>
<keyword evidence="3" id="KW-0804">Transcription</keyword>
<evidence type="ECO:0000259" key="5">
    <source>
        <dbReference type="PROSITE" id="PS50977"/>
    </source>
</evidence>
<feature type="DNA-binding region" description="H-T-H motif" evidence="4">
    <location>
        <begin position="35"/>
        <end position="54"/>
    </location>
</feature>
<dbReference type="Gene3D" id="1.10.357.10">
    <property type="entry name" value="Tetracycline Repressor, domain 2"/>
    <property type="match status" value="2"/>
</dbReference>
<dbReference type="PROSITE" id="PS50977">
    <property type="entry name" value="HTH_TETR_2"/>
    <property type="match status" value="2"/>
</dbReference>
<proteinExistence type="predicted"/>
<accession>A0A840P1F6</accession>
<evidence type="ECO:0000256" key="4">
    <source>
        <dbReference type="PROSITE-ProRule" id="PRU00335"/>
    </source>
</evidence>
<organism evidence="6 7">
    <name type="scientific">Thermocatellispora tengchongensis</name>
    <dbReference type="NCBI Taxonomy" id="1073253"/>
    <lineage>
        <taxon>Bacteria</taxon>
        <taxon>Bacillati</taxon>
        <taxon>Actinomycetota</taxon>
        <taxon>Actinomycetes</taxon>
        <taxon>Streptosporangiales</taxon>
        <taxon>Streptosporangiaceae</taxon>
        <taxon>Thermocatellispora</taxon>
    </lineage>
</organism>
<evidence type="ECO:0000313" key="7">
    <source>
        <dbReference type="Proteomes" id="UP000578449"/>
    </source>
</evidence>
<dbReference type="PRINTS" id="PR00455">
    <property type="entry name" value="HTHTETR"/>
</dbReference>
<reference evidence="6 7" key="1">
    <citation type="submission" date="2020-08" db="EMBL/GenBank/DDBJ databases">
        <title>Genomic Encyclopedia of Type Strains, Phase IV (KMG-IV): sequencing the most valuable type-strain genomes for metagenomic binning, comparative biology and taxonomic classification.</title>
        <authorList>
            <person name="Goeker M."/>
        </authorList>
    </citation>
    <scope>NUCLEOTIDE SEQUENCE [LARGE SCALE GENOMIC DNA]</scope>
    <source>
        <strain evidence="6 7">DSM 45615</strain>
    </source>
</reference>
<dbReference type="GO" id="GO:0000976">
    <property type="term" value="F:transcription cis-regulatory region binding"/>
    <property type="evidence" value="ECO:0007669"/>
    <property type="project" value="TreeGrafter"/>
</dbReference>
<gene>
    <name evidence="6" type="ORF">HNP84_004830</name>
</gene>
<dbReference type="InterPro" id="IPR009057">
    <property type="entry name" value="Homeodomain-like_sf"/>
</dbReference>
<feature type="DNA-binding region" description="H-T-H motif" evidence="4">
    <location>
        <begin position="224"/>
        <end position="243"/>
    </location>
</feature>
<sequence length="384" mass="41539">MNGKATVRARPRDRRAQILRTAAALFHEHGYHGVGVDGIAAAVGISGPALYKHFRGKHDLLWHVIDSGLAAYEAASPAGLGELLDAMVALALERRELGVLWQRESRNLNAPERAEFRARLRRGCEHTARLLAEERPELGEDEARLLSWAITAVVSSPSYHRASFEGYPALLRGMLAAVARSTAPVAAPPVPVPQEAPRERASRREAILAAAIHLFARHGFAAVSNDDIGAATGVTGPTVYKHFASKTEILVTALNRGDDALQLALDRALTGAPAPADALPAVVASYADFAAGHPDLIGVLITEVIHLPAEERHANRRKQHLYVAEWTRLLRAVRPELSQPEALALTHGALTLVNDLVRLPLTRSRPHRAEELTALALEVLRAQA</sequence>
<dbReference type="EMBL" id="JACHGN010000010">
    <property type="protein sequence ID" value="MBB5135094.1"/>
    <property type="molecule type" value="Genomic_DNA"/>
</dbReference>
<dbReference type="InterPro" id="IPR001647">
    <property type="entry name" value="HTH_TetR"/>
</dbReference>
<evidence type="ECO:0000256" key="2">
    <source>
        <dbReference type="ARBA" id="ARBA00023125"/>
    </source>
</evidence>
<keyword evidence="7" id="KW-1185">Reference proteome</keyword>
<dbReference type="RefSeq" id="WP_185052061.1">
    <property type="nucleotide sequence ID" value="NZ_BAABIX010000042.1"/>
</dbReference>
<dbReference type="AlphaFoldDB" id="A0A840P1F6"/>